<dbReference type="Proteomes" id="UP001186974">
    <property type="component" value="Unassembled WGS sequence"/>
</dbReference>
<keyword evidence="2" id="KW-1185">Reference proteome</keyword>
<dbReference type="EMBL" id="JAWDJW010006658">
    <property type="protein sequence ID" value="KAK3063971.1"/>
    <property type="molecule type" value="Genomic_DNA"/>
</dbReference>
<name>A0ACC3D9I4_9PEZI</name>
<protein>
    <submittedName>
        <fullName evidence="1">Uncharacterized protein</fullName>
    </submittedName>
</protein>
<gene>
    <name evidence="1" type="ORF">LTS18_011278</name>
</gene>
<accession>A0ACC3D9I4</accession>
<organism evidence="1 2">
    <name type="scientific">Coniosporium uncinatum</name>
    <dbReference type="NCBI Taxonomy" id="93489"/>
    <lineage>
        <taxon>Eukaryota</taxon>
        <taxon>Fungi</taxon>
        <taxon>Dikarya</taxon>
        <taxon>Ascomycota</taxon>
        <taxon>Pezizomycotina</taxon>
        <taxon>Dothideomycetes</taxon>
        <taxon>Dothideomycetes incertae sedis</taxon>
        <taxon>Coniosporium</taxon>
    </lineage>
</organism>
<evidence type="ECO:0000313" key="1">
    <source>
        <dbReference type="EMBL" id="KAK3063971.1"/>
    </source>
</evidence>
<proteinExistence type="predicted"/>
<sequence length="233" mass="25170">MLIPIITSPTNSTTLFMVPSNGGSGAPPEKASILSLDLTALRPNSPQPPMILLQTSNHLAEPSTSPPLYPLHPRHPDLGAQPFAHDAADDPREHNHSATIPSMPIPPQRKAEHLENDMPDVAVVCLHVFIIFLGTGLMVMVGWSIWRLVKGRTRKAKADGGKRKGTRAGQTVPKAEQGERQKGVRRSDRIGNSGGSGAVGVPMEVLRKKGQARRSRSSMEVCSTLPEVRVEEV</sequence>
<reference evidence="1" key="1">
    <citation type="submission" date="2024-09" db="EMBL/GenBank/DDBJ databases">
        <title>Black Yeasts Isolated from many extreme environments.</title>
        <authorList>
            <person name="Coleine C."/>
            <person name="Stajich J.E."/>
            <person name="Selbmann L."/>
        </authorList>
    </citation>
    <scope>NUCLEOTIDE SEQUENCE</scope>
    <source>
        <strain evidence="1">CCFEE 5737</strain>
    </source>
</reference>
<evidence type="ECO:0000313" key="2">
    <source>
        <dbReference type="Proteomes" id="UP001186974"/>
    </source>
</evidence>
<comment type="caution">
    <text evidence="1">The sequence shown here is derived from an EMBL/GenBank/DDBJ whole genome shotgun (WGS) entry which is preliminary data.</text>
</comment>